<dbReference type="EMBL" id="PYDT01000010">
    <property type="protein sequence ID" value="THU46096.1"/>
    <property type="molecule type" value="Genomic_DNA"/>
</dbReference>
<organism evidence="5 6">
    <name type="scientific">Musa balbisiana</name>
    <name type="common">Banana</name>
    <dbReference type="NCBI Taxonomy" id="52838"/>
    <lineage>
        <taxon>Eukaryota</taxon>
        <taxon>Viridiplantae</taxon>
        <taxon>Streptophyta</taxon>
        <taxon>Embryophyta</taxon>
        <taxon>Tracheophyta</taxon>
        <taxon>Spermatophyta</taxon>
        <taxon>Magnoliopsida</taxon>
        <taxon>Liliopsida</taxon>
        <taxon>Zingiberales</taxon>
        <taxon>Musaceae</taxon>
        <taxon>Musa</taxon>
    </lineage>
</organism>
<dbReference type="NCBIfam" id="TIGR01627">
    <property type="entry name" value="A_thal_3515"/>
    <property type="match status" value="1"/>
</dbReference>
<comment type="caution">
    <text evidence="5">The sequence shown here is derived from an EMBL/GenBank/DDBJ whole genome shotgun (WGS) entry which is preliminary data.</text>
</comment>
<comment type="subcellular location">
    <subcellularLocation>
        <location evidence="1">Golgi apparatus membrane</location>
        <topology evidence="1">Single-pass membrane protein</topology>
    </subcellularLocation>
</comment>
<dbReference type="AlphaFoldDB" id="A0A4V6T402"/>
<sequence length="262" mass="29694">MWPKKLIFIFLLLLSSLSIVRLFKFLWTSSIPAIPEYLPPHATEKPRHDVDRPREDILSPKEHQLVSNIIARRIPCNLLIFGYKPQFLGLATLNSHGTTVFLEDDPEKLRSGRSKGLRMYPFGNHEKARRAYELLQHARRRPACRPGAGTLRAPRCELALRGLPEVLYESGWDVMVIDGPSGDGPEAPGRMGAIYTAAVMARAGRSTDVLVHDTDRTIEKWYSWEFLCHENLASSKGKLWHFRIEGNSSSDRFCETAASLTQ</sequence>
<dbReference type="Pfam" id="PF21729">
    <property type="entry name" value="IRX15_IRX15L_GXM"/>
    <property type="match status" value="1"/>
</dbReference>
<evidence type="ECO:0000256" key="1">
    <source>
        <dbReference type="ARBA" id="ARBA00004194"/>
    </source>
</evidence>
<evidence type="ECO:0000256" key="2">
    <source>
        <dbReference type="ARBA" id="ARBA00022692"/>
    </source>
</evidence>
<reference evidence="5 6" key="1">
    <citation type="journal article" date="2019" name="Nat. Plants">
        <title>Genome sequencing of Musa balbisiana reveals subgenome evolution and function divergence in polyploid bananas.</title>
        <authorList>
            <person name="Yao X."/>
        </authorList>
    </citation>
    <scope>NUCLEOTIDE SEQUENCE [LARGE SCALE GENOMIC DNA]</scope>
    <source>
        <strain evidence="6">cv. DH-PKW</strain>
        <tissue evidence="5">Leaves</tissue>
    </source>
</reference>
<evidence type="ECO:0000313" key="6">
    <source>
        <dbReference type="Proteomes" id="UP000317650"/>
    </source>
</evidence>
<evidence type="ECO:0000313" key="5">
    <source>
        <dbReference type="EMBL" id="THU46096.1"/>
    </source>
</evidence>
<dbReference type="InterPro" id="IPR006514">
    <property type="entry name" value="IRX15/GXM/AGM"/>
</dbReference>
<evidence type="ECO:0000256" key="3">
    <source>
        <dbReference type="ARBA" id="ARBA00022989"/>
    </source>
</evidence>
<proteinExistence type="predicted"/>
<protein>
    <submittedName>
        <fullName evidence="5">Uncharacterized protein</fullName>
    </submittedName>
</protein>
<dbReference type="GO" id="GO:0045492">
    <property type="term" value="P:xylan biosynthetic process"/>
    <property type="evidence" value="ECO:0007669"/>
    <property type="project" value="InterPro"/>
</dbReference>
<name>A0A4V6T402_MUSBA</name>
<dbReference type="Proteomes" id="UP000317650">
    <property type="component" value="Chromosome 9"/>
</dbReference>
<dbReference type="GO" id="GO:0000139">
    <property type="term" value="C:Golgi membrane"/>
    <property type="evidence" value="ECO:0007669"/>
    <property type="project" value="UniProtKB-SubCell"/>
</dbReference>
<keyword evidence="4" id="KW-0472">Membrane</keyword>
<keyword evidence="6" id="KW-1185">Reference proteome</keyword>
<accession>A0A4V6T402</accession>
<gene>
    <name evidence="5" type="ORF">C4D60_Mb09t01340</name>
</gene>
<evidence type="ECO:0000256" key="4">
    <source>
        <dbReference type="ARBA" id="ARBA00023136"/>
    </source>
</evidence>
<dbReference type="PANTHER" id="PTHR31444">
    <property type="entry name" value="OS11G0490100 PROTEIN"/>
    <property type="match status" value="1"/>
</dbReference>
<keyword evidence="3" id="KW-1133">Transmembrane helix</keyword>
<keyword evidence="2" id="KW-0812">Transmembrane</keyword>